<dbReference type="PANTHER" id="PTHR36082:SF2">
    <property type="entry name" value="PHOTOSYSTEM I REACTION CENTER SUBUNIT IX"/>
    <property type="match status" value="1"/>
</dbReference>
<evidence type="ECO:0000256" key="7">
    <source>
        <dbReference type="ARBA" id="ARBA00023136"/>
    </source>
</evidence>
<keyword evidence="6 8" id="KW-1133">Transmembrane helix</keyword>
<protein>
    <recommendedName>
        <fullName evidence="4 8">Photosystem I reaction center subunit IX</fullName>
    </recommendedName>
</protein>
<dbReference type="HAMAP" id="MF_00522">
    <property type="entry name" value="PSI_PsaJ"/>
    <property type="match status" value="1"/>
</dbReference>
<evidence type="ECO:0000256" key="9">
    <source>
        <dbReference type="SAM" id="Phobius"/>
    </source>
</evidence>
<dbReference type="AlphaFoldDB" id="A0A7D3TZY2"/>
<evidence type="ECO:0000256" key="4">
    <source>
        <dbReference type="ARBA" id="ARBA00019868"/>
    </source>
</evidence>
<dbReference type="InterPro" id="IPR036062">
    <property type="entry name" value="PSI_PsaJ_sf"/>
</dbReference>
<evidence type="ECO:0000256" key="6">
    <source>
        <dbReference type="ARBA" id="ARBA00022989"/>
    </source>
</evidence>
<reference evidence="10" key="1">
    <citation type="submission" date="2020-04" db="EMBL/GenBank/DDBJ databases">
        <authorList>
            <person name="Hulatt C.J."/>
            <person name="Posewitz M.C."/>
        </authorList>
    </citation>
    <scope>NUCLEOTIDE SEQUENCE</scope>
    <source>
        <strain evidence="10">NIVA-4/92</strain>
    </source>
</reference>
<dbReference type="SUPFAM" id="SSF81544">
    <property type="entry name" value="Subunit IX of photosystem I reaction centre, PsaJ"/>
    <property type="match status" value="1"/>
</dbReference>
<dbReference type="PANTHER" id="PTHR36082">
    <property type="match status" value="1"/>
</dbReference>
<dbReference type="InterPro" id="IPR002615">
    <property type="entry name" value="PSI_PsaJ"/>
</dbReference>
<sequence>MDKNLLTYLSTAPVLLTGLMTFTAALLIEANRLFPDALFIPL</sequence>
<dbReference type="GO" id="GO:0042651">
    <property type="term" value="C:thylakoid membrane"/>
    <property type="evidence" value="ECO:0007669"/>
    <property type="project" value="UniProtKB-UniRule"/>
</dbReference>
<evidence type="ECO:0000313" key="10">
    <source>
        <dbReference type="EMBL" id="QKE31127.1"/>
    </source>
</evidence>
<evidence type="ECO:0000256" key="2">
    <source>
        <dbReference type="ARBA" id="ARBA00004167"/>
    </source>
</evidence>
<dbReference type="Pfam" id="PF01701">
    <property type="entry name" value="PSI_PsaJ"/>
    <property type="match status" value="1"/>
</dbReference>
<name>A0A7D3TZY2_9EUKA</name>
<comment type="function">
    <text evidence="1 8">May help in the organization of the PsaE and PsaF subunits.</text>
</comment>
<dbReference type="GO" id="GO:0015979">
    <property type="term" value="P:photosynthesis"/>
    <property type="evidence" value="ECO:0007669"/>
    <property type="project" value="UniProtKB-UniRule"/>
</dbReference>
<keyword evidence="7 8" id="KW-0472">Membrane</keyword>
<dbReference type="EMBL" id="MT364382">
    <property type="protein sequence ID" value="QKE31127.1"/>
    <property type="molecule type" value="Genomic_DNA"/>
</dbReference>
<dbReference type="GO" id="GO:0009522">
    <property type="term" value="C:photosystem I"/>
    <property type="evidence" value="ECO:0007669"/>
    <property type="project" value="UniProtKB-KW"/>
</dbReference>
<evidence type="ECO:0000256" key="5">
    <source>
        <dbReference type="ARBA" id="ARBA00022692"/>
    </source>
</evidence>
<keyword evidence="10" id="KW-0934">Plastid</keyword>
<evidence type="ECO:0000256" key="3">
    <source>
        <dbReference type="ARBA" id="ARBA00006318"/>
    </source>
</evidence>
<geneLocation type="plastid" evidence="10"/>
<gene>
    <name evidence="8 10" type="primary">psaJ</name>
</gene>
<comment type="subcellular location">
    <subcellularLocation>
        <location evidence="8">Cellular thylakoid membrane</location>
        <topology evidence="8">Single-pass membrane protein</topology>
    </subcellularLocation>
    <subcellularLocation>
        <location evidence="2">Membrane</location>
        <topology evidence="2">Single-pass membrane protein</topology>
    </subcellularLocation>
</comment>
<evidence type="ECO:0000256" key="8">
    <source>
        <dbReference type="HAMAP-Rule" id="MF_00522"/>
    </source>
</evidence>
<proteinExistence type="inferred from homology"/>
<accession>A0A7D3TZY2</accession>
<dbReference type="Gene3D" id="1.20.5.510">
    <property type="entry name" value="Single helix bin"/>
    <property type="match status" value="1"/>
</dbReference>
<keyword evidence="8" id="KW-0602">Photosynthesis</keyword>
<keyword evidence="8" id="KW-0603">Photosystem I</keyword>
<feature type="transmembrane region" description="Helical" evidence="9">
    <location>
        <begin position="6"/>
        <end position="28"/>
    </location>
</feature>
<organism evidence="10">
    <name type="scientific">Pavlova sp. NIVA-4/92</name>
    <dbReference type="NCBI Taxonomy" id="2686093"/>
    <lineage>
        <taxon>Eukaryota</taxon>
        <taxon>Haptista</taxon>
        <taxon>Haptophyta</taxon>
        <taxon>Pavlovophyceae</taxon>
        <taxon>Pavlovales</taxon>
        <taxon>Pavlovaceae</taxon>
        <taxon>Pavlova</taxon>
    </lineage>
</organism>
<evidence type="ECO:0000256" key="1">
    <source>
        <dbReference type="ARBA" id="ARBA00002115"/>
    </source>
</evidence>
<dbReference type="GeneID" id="55752471"/>
<dbReference type="RefSeq" id="YP_009863796.1">
    <property type="nucleotide sequence ID" value="NC_049013.1"/>
</dbReference>
<keyword evidence="8" id="KW-0793">Thylakoid</keyword>
<comment type="similarity">
    <text evidence="3 8">Belongs to the PsaJ family.</text>
</comment>
<keyword evidence="5 8" id="KW-0812">Transmembrane</keyword>